<dbReference type="Gene3D" id="6.10.70.10">
    <property type="match status" value="1"/>
</dbReference>
<dbReference type="GO" id="GO:0006355">
    <property type="term" value="P:regulation of DNA-templated transcription"/>
    <property type="evidence" value="ECO:0007669"/>
    <property type="project" value="TreeGrafter"/>
</dbReference>
<dbReference type="InterPro" id="IPR015525">
    <property type="entry name" value="BRCA2"/>
</dbReference>
<dbReference type="EMBL" id="HACG01015181">
    <property type="protein sequence ID" value="CEK62046.1"/>
    <property type="molecule type" value="Transcribed_RNA"/>
</dbReference>
<dbReference type="GO" id="GO:0000724">
    <property type="term" value="P:double-strand break repair via homologous recombination"/>
    <property type="evidence" value="ECO:0007669"/>
    <property type="project" value="InterPro"/>
</dbReference>
<dbReference type="PANTHER" id="PTHR11289:SF0">
    <property type="entry name" value="BREAST CANCER TYPE 2 SUSCEPTIBILITY PROTEIN"/>
    <property type="match status" value="1"/>
</dbReference>
<sequence>LWTGQDLASALEEALNPEELQQSLSSSQMDRLMKYKQEEMDRKHEIMNKKVQEAMADTCKSRNVAPVQKFKVSGCCRSDVDGGGS</sequence>
<dbReference type="GO" id="GO:0005634">
    <property type="term" value="C:nucleus"/>
    <property type="evidence" value="ECO:0007669"/>
    <property type="project" value="TreeGrafter"/>
</dbReference>
<gene>
    <name evidence="1" type="primary">ORF44030</name>
</gene>
<dbReference type="SUPFAM" id="SSF81878">
    <property type="entry name" value="BRCA2 tower domain"/>
    <property type="match status" value="1"/>
</dbReference>
<protein>
    <submittedName>
        <fullName evidence="1">Uncharacterized protein</fullName>
    </submittedName>
</protein>
<feature type="non-terminal residue" evidence="1">
    <location>
        <position position="85"/>
    </location>
</feature>
<dbReference type="PANTHER" id="PTHR11289">
    <property type="entry name" value="BREAST CANCER TYPE 2 SUSCEPTIBILITY PROTEIN BRCA2"/>
    <property type="match status" value="1"/>
</dbReference>
<organism evidence="1">
    <name type="scientific">Arion vulgaris</name>
    <dbReference type="NCBI Taxonomy" id="1028688"/>
    <lineage>
        <taxon>Eukaryota</taxon>
        <taxon>Metazoa</taxon>
        <taxon>Spiralia</taxon>
        <taxon>Lophotrochozoa</taxon>
        <taxon>Mollusca</taxon>
        <taxon>Gastropoda</taxon>
        <taxon>Heterobranchia</taxon>
        <taxon>Euthyneura</taxon>
        <taxon>Panpulmonata</taxon>
        <taxon>Eupulmonata</taxon>
        <taxon>Stylommatophora</taxon>
        <taxon>Helicina</taxon>
        <taxon>Arionoidea</taxon>
        <taxon>Arionidae</taxon>
        <taxon>Arion</taxon>
    </lineage>
</organism>
<reference evidence="1" key="1">
    <citation type="submission" date="2014-12" db="EMBL/GenBank/DDBJ databases">
        <title>Insight into the proteome of Arion vulgaris.</title>
        <authorList>
            <person name="Aradska J."/>
            <person name="Bulat T."/>
            <person name="Smidak R."/>
            <person name="Sarate P."/>
            <person name="Gangsoo J."/>
            <person name="Sialana F."/>
            <person name="Bilban M."/>
            <person name="Lubec G."/>
        </authorList>
    </citation>
    <scope>NUCLEOTIDE SEQUENCE</scope>
    <source>
        <tissue evidence="1">Skin</tissue>
    </source>
</reference>
<name>A0A0B6Z291_9EUPU</name>
<feature type="non-terminal residue" evidence="1">
    <location>
        <position position="1"/>
    </location>
</feature>
<accession>A0A0B6Z291</accession>
<proteinExistence type="predicted"/>
<dbReference type="AlphaFoldDB" id="A0A0B6Z291"/>
<evidence type="ECO:0000313" key="1">
    <source>
        <dbReference type="EMBL" id="CEK62046.1"/>
    </source>
</evidence>